<feature type="compositionally biased region" description="Low complexity" evidence="1">
    <location>
        <begin position="118"/>
        <end position="132"/>
    </location>
</feature>
<comment type="caution">
    <text evidence="2">The sequence shown here is derived from an EMBL/GenBank/DDBJ whole genome shotgun (WGS) entry which is preliminary data.</text>
</comment>
<evidence type="ECO:0000313" key="2">
    <source>
        <dbReference type="EMBL" id="KAL1499035.1"/>
    </source>
</evidence>
<sequence length="197" mass="20519">MRCRPRTTPLPPLERIAPRGRPAARVLSLLLTRGRSSTFLLPHECSPSSAARASPSDPPSSSLPSVTPRLAPPAHWRAPLGPLGASAPARASAAAPLAGPAHAPCLPPQRPWARSPDRLSSLRSSALATPSALPTPPERTPPSNPRPSADRAAASPDYSPLSSPGSTPPHRPAAIASCAVLRSTFFQYLDGMALKVE</sequence>
<feature type="compositionally biased region" description="Pro residues" evidence="1">
    <location>
        <begin position="133"/>
        <end position="145"/>
    </location>
</feature>
<feature type="compositionally biased region" description="Low complexity" evidence="1">
    <location>
        <begin position="146"/>
        <end position="160"/>
    </location>
</feature>
<protein>
    <submittedName>
        <fullName evidence="2">Uncharacterized protein</fullName>
    </submittedName>
</protein>
<accession>A0AB34IG61</accession>
<dbReference type="AlphaFoldDB" id="A0AB34IG61"/>
<dbReference type="Proteomes" id="UP001515480">
    <property type="component" value="Unassembled WGS sequence"/>
</dbReference>
<proteinExistence type="predicted"/>
<name>A0AB34IG61_PRYPA</name>
<feature type="region of interest" description="Disordered" evidence="1">
    <location>
        <begin position="1"/>
        <end position="22"/>
    </location>
</feature>
<organism evidence="2 3">
    <name type="scientific">Prymnesium parvum</name>
    <name type="common">Toxic golden alga</name>
    <dbReference type="NCBI Taxonomy" id="97485"/>
    <lineage>
        <taxon>Eukaryota</taxon>
        <taxon>Haptista</taxon>
        <taxon>Haptophyta</taxon>
        <taxon>Prymnesiophyceae</taxon>
        <taxon>Prymnesiales</taxon>
        <taxon>Prymnesiaceae</taxon>
        <taxon>Prymnesium</taxon>
    </lineage>
</organism>
<evidence type="ECO:0000256" key="1">
    <source>
        <dbReference type="SAM" id="MobiDB-lite"/>
    </source>
</evidence>
<reference evidence="2 3" key="1">
    <citation type="journal article" date="2024" name="Science">
        <title>Giant polyketide synthase enzymes in the biosynthesis of giant marine polyether toxins.</title>
        <authorList>
            <person name="Fallon T.R."/>
            <person name="Shende V.V."/>
            <person name="Wierzbicki I.H."/>
            <person name="Pendleton A.L."/>
            <person name="Watervoot N.F."/>
            <person name="Auber R.P."/>
            <person name="Gonzalez D.J."/>
            <person name="Wisecaver J.H."/>
            <person name="Moore B.S."/>
        </authorList>
    </citation>
    <scope>NUCLEOTIDE SEQUENCE [LARGE SCALE GENOMIC DNA]</scope>
    <source>
        <strain evidence="2 3">12B1</strain>
    </source>
</reference>
<feature type="compositionally biased region" description="Low complexity" evidence="1">
    <location>
        <begin position="78"/>
        <end position="104"/>
    </location>
</feature>
<feature type="region of interest" description="Disordered" evidence="1">
    <location>
        <begin position="40"/>
        <end position="172"/>
    </location>
</feature>
<evidence type="ECO:0000313" key="3">
    <source>
        <dbReference type="Proteomes" id="UP001515480"/>
    </source>
</evidence>
<gene>
    <name evidence="2" type="ORF">AB1Y20_013551</name>
</gene>
<dbReference type="EMBL" id="JBGBPQ010000026">
    <property type="protein sequence ID" value="KAL1499035.1"/>
    <property type="molecule type" value="Genomic_DNA"/>
</dbReference>
<feature type="compositionally biased region" description="Low complexity" evidence="1">
    <location>
        <begin position="40"/>
        <end position="65"/>
    </location>
</feature>
<keyword evidence="3" id="KW-1185">Reference proteome</keyword>